<comment type="similarity">
    <text evidence="2">Belongs to the CDC73 family.</text>
</comment>
<reference evidence="7 8" key="1">
    <citation type="submission" date="2023-10" db="EMBL/GenBank/DDBJ databases">
        <authorList>
            <person name="Maclean D."/>
            <person name="Macfadyen A."/>
        </authorList>
    </citation>
    <scope>NUCLEOTIDE SEQUENCE [LARGE SCALE GENOMIC DNA]</scope>
</reference>
<organism evidence="7 8">
    <name type="scientific">Coccomyxa viridis</name>
    <dbReference type="NCBI Taxonomy" id="1274662"/>
    <lineage>
        <taxon>Eukaryota</taxon>
        <taxon>Viridiplantae</taxon>
        <taxon>Chlorophyta</taxon>
        <taxon>core chlorophytes</taxon>
        <taxon>Trebouxiophyceae</taxon>
        <taxon>Trebouxiophyceae incertae sedis</taxon>
        <taxon>Coccomyxaceae</taxon>
        <taxon>Coccomyxa</taxon>
    </lineage>
</organism>
<dbReference type="AlphaFoldDB" id="A0AAV1HRI8"/>
<dbReference type="GO" id="GO:0006368">
    <property type="term" value="P:transcription elongation by RNA polymerase II"/>
    <property type="evidence" value="ECO:0007669"/>
    <property type="project" value="InterPro"/>
</dbReference>
<dbReference type="InterPro" id="IPR007852">
    <property type="entry name" value="Cdc73/Parafibromin"/>
</dbReference>
<dbReference type="PANTHER" id="PTHR12466:SF8">
    <property type="entry name" value="PARAFIBROMIN"/>
    <property type="match status" value="1"/>
</dbReference>
<evidence type="ECO:0000259" key="6">
    <source>
        <dbReference type="Pfam" id="PF05179"/>
    </source>
</evidence>
<dbReference type="PANTHER" id="PTHR12466">
    <property type="entry name" value="CDC73 DOMAIN PROTEIN"/>
    <property type="match status" value="1"/>
</dbReference>
<dbReference type="Pfam" id="PF05179">
    <property type="entry name" value="CDC73_C"/>
    <property type="match status" value="1"/>
</dbReference>
<feature type="compositionally biased region" description="Low complexity" evidence="5">
    <location>
        <begin position="197"/>
        <end position="210"/>
    </location>
</feature>
<evidence type="ECO:0000256" key="1">
    <source>
        <dbReference type="ARBA" id="ARBA00004123"/>
    </source>
</evidence>
<evidence type="ECO:0000313" key="7">
    <source>
        <dbReference type="EMBL" id="CAK0731632.1"/>
    </source>
</evidence>
<dbReference type="GO" id="GO:0032968">
    <property type="term" value="P:positive regulation of transcription elongation by RNA polymerase II"/>
    <property type="evidence" value="ECO:0007669"/>
    <property type="project" value="TreeGrafter"/>
</dbReference>
<dbReference type="GO" id="GO:0016593">
    <property type="term" value="C:Cdc73/Paf1 complex"/>
    <property type="evidence" value="ECO:0007669"/>
    <property type="project" value="InterPro"/>
</dbReference>
<gene>
    <name evidence="7" type="ORF">CVIRNUC_000021</name>
</gene>
<dbReference type="Gene3D" id="3.40.50.11990">
    <property type="entry name" value="RNA polymerase II accessory factor, Cdc73 C-terminal domain"/>
    <property type="match status" value="1"/>
</dbReference>
<keyword evidence="8" id="KW-1185">Reference proteome</keyword>
<feature type="region of interest" description="Disordered" evidence="5">
    <location>
        <begin position="180"/>
        <end position="269"/>
    </location>
</feature>
<evidence type="ECO:0000256" key="3">
    <source>
        <dbReference type="ARBA" id="ARBA00023163"/>
    </source>
</evidence>
<keyword evidence="4" id="KW-0539">Nucleus</keyword>
<evidence type="ECO:0000256" key="4">
    <source>
        <dbReference type="ARBA" id="ARBA00023242"/>
    </source>
</evidence>
<sequence length="441" mass="48379">MAADPISLIREAWQDGQLAYMSEDATQYRFRNDVSLPKDYKTAMRARGGTGEAIDLRTLVLVLRYLNQSHGEFVKNTKGSQSITYTDRKDLEVFLTGKKNTSKCLPGLADSAVPSFEPAAKRLRTDDGALAVQSAAAESSAMAEVLSRERRLRDRNTQLLIPGKSFKRVLDFLQHAQKKLSEKERAAAGHKHRQDASGSHRSSSGASGTSSKRREESSHGVPPPPPPGGPSVAKHHRPSSHPQHHHSSASKGRPPPSSSKPSSAARGHKEVRGLAPIIIVPAAATANINMANAKEFLQHGVYKLPHEALPDGAPRPAVDKFMRTMGREPPGVPYVITSKAPDIKSNDWRRVVAVFVSGQTWQFKDWPFKGIQEGNLAHALSKMQGIYVGLKGDVVPENIKKWNVLRLEVPKGDRHKDRPIVAEIFAAIDKFLSAMDSQMAY</sequence>
<proteinExistence type="inferred from homology"/>
<evidence type="ECO:0000256" key="2">
    <source>
        <dbReference type="ARBA" id="ARBA00010427"/>
    </source>
</evidence>
<keyword evidence="3" id="KW-0804">Transcription</keyword>
<comment type="caution">
    <text evidence="7">The sequence shown here is derived from an EMBL/GenBank/DDBJ whole genome shotgun (WGS) entry which is preliminary data.</text>
</comment>
<name>A0AAV1HRI8_9CHLO</name>
<dbReference type="InterPro" id="IPR031336">
    <property type="entry name" value="CDC73_C"/>
</dbReference>
<evidence type="ECO:0000313" key="8">
    <source>
        <dbReference type="Proteomes" id="UP001314263"/>
    </source>
</evidence>
<protein>
    <recommendedName>
        <fullName evidence="6">Cell division control protein 73 C-terminal domain-containing protein</fullName>
    </recommendedName>
</protein>
<accession>A0AAV1HRI8</accession>
<dbReference type="InterPro" id="IPR038103">
    <property type="entry name" value="CDC73_C_sf"/>
</dbReference>
<comment type="subcellular location">
    <subcellularLocation>
        <location evidence="1">Nucleus</location>
    </subcellularLocation>
</comment>
<dbReference type="EMBL" id="CAUYUE010000001">
    <property type="protein sequence ID" value="CAK0731632.1"/>
    <property type="molecule type" value="Genomic_DNA"/>
</dbReference>
<feature type="compositionally biased region" description="Basic residues" evidence="5">
    <location>
        <begin position="233"/>
        <end position="248"/>
    </location>
</feature>
<dbReference type="GO" id="GO:0000993">
    <property type="term" value="F:RNA polymerase II complex binding"/>
    <property type="evidence" value="ECO:0007669"/>
    <property type="project" value="TreeGrafter"/>
</dbReference>
<dbReference type="Proteomes" id="UP001314263">
    <property type="component" value="Unassembled WGS sequence"/>
</dbReference>
<feature type="domain" description="Cell division control protein 73 C-terminal" evidence="6">
    <location>
        <begin position="275"/>
        <end position="431"/>
    </location>
</feature>
<evidence type="ECO:0000256" key="5">
    <source>
        <dbReference type="SAM" id="MobiDB-lite"/>
    </source>
</evidence>